<dbReference type="NCBIfam" id="TIGR02532">
    <property type="entry name" value="IV_pilin_GFxxxE"/>
    <property type="match status" value="1"/>
</dbReference>
<dbReference type="Pfam" id="PF07963">
    <property type="entry name" value="N_methyl"/>
    <property type="match status" value="1"/>
</dbReference>
<organism evidence="3 4">
    <name type="scientific">Kolteria novifilia</name>
    <dbReference type="NCBI Taxonomy" id="2527975"/>
    <lineage>
        <taxon>Bacteria</taxon>
        <taxon>Pseudomonadati</taxon>
        <taxon>Planctomycetota</taxon>
        <taxon>Planctomycetia</taxon>
        <taxon>Kolteriales</taxon>
        <taxon>Kolteriaceae</taxon>
        <taxon>Kolteria</taxon>
    </lineage>
</organism>
<dbReference type="RefSeq" id="WP_419193453.1">
    <property type="nucleotide sequence ID" value="NZ_CP036279.1"/>
</dbReference>
<dbReference type="Pfam" id="PF07596">
    <property type="entry name" value="SBP_bac_10"/>
    <property type="match status" value="1"/>
</dbReference>
<feature type="domain" description="DUF1559" evidence="2">
    <location>
        <begin position="38"/>
        <end position="288"/>
    </location>
</feature>
<dbReference type="KEGG" id="knv:Pan216_19870"/>
<keyword evidence="1" id="KW-1133">Transmembrane helix</keyword>
<proteinExistence type="predicted"/>
<keyword evidence="4" id="KW-1185">Reference proteome</keyword>
<gene>
    <name evidence="3" type="primary">xcpT_8</name>
    <name evidence="3" type="ORF">Pan216_19870</name>
</gene>
<dbReference type="AlphaFoldDB" id="A0A518B2C0"/>
<keyword evidence="1" id="KW-0812">Transmembrane</keyword>
<dbReference type="EMBL" id="CP036279">
    <property type="protein sequence ID" value="QDU61133.1"/>
    <property type="molecule type" value="Genomic_DNA"/>
</dbReference>
<sequence length="308" mass="32677">MMNPSPRRARGAGFTLVELLVVIAIIGILVALLLPAVQQAREAARRSQCQNNMKQLGTALHAFHSSHMRLPPGYAADIETNTSSTWCTGGSGASAQGRAPWAVYILPFLDQQALYDKLNLEERFSQANLGVPSPNDAFIVPLAAFICPSDQDVASNPDKTSYFGVQGGGTEACSGFSGTRDFFLNGVLYHNSEITLGHVSDGTSQVFMVGESRYQQAASNPAVSWASSVKFGGNAVAGTLAGAQEPINLHDGEGLPQSTKGFSSYHPGGCHFTMADGSVHFVSESIDLDVYQQLGQRDDGQPLGGLPR</sequence>
<dbReference type="SUPFAM" id="SSF54523">
    <property type="entry name" value="Pili subunits"/>
    <property type="match status" value="1"/>
</dbReference>
<dbReference type="InterPro" id="IPR045584">
    <property type="entry name" value="Pilin-like"/>
</dbReference>
<dbReference type="InterPro" id="IPR011453">
    <property type="entry name" value="DUF1559"/>
</dbReference>
<dbReference type="PANTHER" id="PTHR30093">
    <property type="entry name" value="GENERAL SECRETION PATHWAY PROTEIN G"/>
    <property type="match status" value="1"/>
</dbReference>
<accession>A0A518B2C0</accession>
<evidence type="ECO:0000259" key="2">
    <source>
        <dbReference type="Pfam" id="PF07596"/>
    </source>
</evidence>
<dbReference type="PROSITE" id="PS00409">
    <property type="entry name" value="PROKAR_NTER_METHYL"/>
    <property type="match status" value="1"/>
</dbReference>
<name>A0A518B2C0_9BACT</name>
<dbReference type="InterPro" id="IPR027558">
    <property type="entry name" value="Pre_pil_HX9DG_C"/>
</dbReference>
<evidence type="ECO:0000313" key="3">
    <source>
        <dbReference type="EMBL" id="QDU61133.1"/>
    </source>
</evidence>
<evidence type="ECO:0000256" key="1">
    <source>
        <dbReference type="SAM" id="Phobius"/>
    </source>
</evidence>
<dbReference type="InterPro" id="IPR012902">
    <property type="entry name" value="N_methyl_site"/>
</dbReference>
<dbReference type="Proteomes" id="UP000317093">
    <property type="component" value="Chromosome"/>
</dbReference>
<keyword evidence="1" id="KW-0472">Membrane</keyword>
<feature type="transmembrane region" description="Helical" evidence="1">
    <location>
        <begin position="12"/>
        <end position="37"/>
    </location>
</feature>
<reference evidence="3 4" key="1">
    <citation type="submission" date="2019-02" db="EMBL/GenBank/DDBJ databases">
        <title>Deep-cultivation of Planctomycetes and their phenomic and genomic characterization uncovers novel biology.</title>
        <authorList>
            <person name="Wiegand S."/>
            <person name="Jogler M."/>
            <person name="Boedeker C."/>
            <person name="Pinto D."/>
            <person name="Vollmers J."/>
            <person name="Rivas-Marin E."/>
            <person name="Kohn T."/>
            <person name="Peeters S.H."/>
            <person name="Heuer A."/>
            <person name="Rast P."/>
            <person name="Oberbeckmann S."/>
            <person name="Bunk B."/>
            <person name="Jeske O."/>
            <person name="Meyerdierks A."/>
            <person name="Storesund J.E."/>
            <person name="Kallscheuer N."/>
            <person name="Luecker S."/>
            <person name="Lage O.M."/>
            <person name="Pohl T."/>
            <person name="Merkel B.J."/>
            <person name="Hornburger P."/>
            <person name="Mueller R.-W."/>
            <person name="Bruemmer F."/>
            <person name="Labrenz M."/>
            <person name="Spormann A.M."/>
            <person name="Op den Camp H."/>
            <person name="Overmann J."/>
            <person name="Amann R."/>
            <person name="Jetten M.S.M."/>
            <person name="Mascher T."/>
            <person name="Medema M.H."/>
            <person name="Devos D.P."/>
            <person name="Kaster A.-K."/>
            <person name="Ovreas L."/>
            <person name="Rohde M."/>
            <person name="Galperin M.Y."/>
            <person name="Jogler C."/>
        </authorList>
    </citation>
    <scope>NUCLEOTIDE SEQUENCE [LARGE SCALE GENOMIC DNA]</scope>
    <source>
        <strain evidence="3 4">Pan216</strain>
    </source>
</reference>
<dbReference type="NCBIfam" id="TIGR04294">
    <property type="entry name" value="pre_pil_HX9DG"/>
    <property type="match status" value="1"/>
</dbReference>
<dbReference type="Gene3D" id="3.30.700.10">
    <property type="entry name" value="Glycoprotein, Type 4 Pilin"/>
    <property type="match status" value="1"/>
</dbReference>
<dbReference type="PANTHER" id="PTHR30093:SF2">
    <property type="entry name" value="TYPE II SECRETION SYSTEM PROTEIN H"/>
    <property type="match status" value="1"/>
</dbReference>
<protein>
    <submittedName>
        <fullName evidence="3">Type II secretion system protein G</fullName>
    </submittedName>
</protein>
<evidence type="ECO:0000313" key="4">
    <source>
        <dbReference type="Proteomes" id="UP000317093"/>
    </source>
</evidence>